<proteinExistence type="predicted"/>
<dbReference type="AlphaFoldDB" id="A0A1H7Y208"/>
<keyword evidence="2" id="KW-1185">Reference proteome</keyword>
<reference evidence="2" key="1">
    <citation type="submission" date="2016-10" db="EMBL/GenBank/DDBJ databases">
        <authorList>
            <person name="Varghese N."/>
            <person name="Submissions S."/>
        </authorList>
    </citation>
    <scope>NUCLEOTIDE SEQUENCE [LARGE SCALE GENOMIC DNA]</scope>
    <source>
        <strain evidence="2">S6-262</strain>
    </source>
</reference>
<accession>A0A1H7Y208</accession>
<dbReference type="OrthoDB" id="7475273at2"/>
<dbReference type="RefSeq" id="WP_093663489.1">
    <property type="nucleotide sequence ID" value="NZ_FOCF01000001.1"/>
</dbReference>
<dbReference type="STRING" id="1166340.SAMN05192583_0046"/>
<evidence type="ECO:0000313" key="1">
    <source>
        <dbReference type="EMBL" id="SEM39884.1"/>
    </source>
</evidence>
<dbReference type="InterPro" id="IPR046662">
    <property type="entry name" value="DUF6771"/>
</dbReference>
<dbReference type="Proteomes" id="UP000199206">
    <property type="component" value="Unassembled WGS sequence"/>
</dbReference>
<gene>
    <name evidence="1" type="ORF">SAMN05192583_0046</name>
</gene>
<dbReference type="EMBL" id="FOCF01000001">
    <property type="protein sequence ID" value="SEM39884.1"/>
    <property type="molecule type" value="Genomic_DNA"/>
</dbReference>
<organism evidence="1 2">
    <name type="scientific">Sphingomonas gellani</name>
    <dbReference type="NCBI Taxonomy" id="1166340"/>
    <lineage>
        <taxon>Bacteria</taxon>
        <taxon>Pseudomonadati</taxon>
        <taxon>Pseudomonadota</taxon>
        <taxon>Alphaproteobacteria</taxon>
        <taxon>Sphingomonadales</taxon>
        <taxon>Sphingomonadaceae</taxon>
        <taxon>Sphingomonas</taxon>
    </lineage>
</organism>
<protein>
    <submittedName>
        <fullName evidence="1">Uncharacterized protein</fullName>
    </submittedName>
</protein>
<sequence>MNHVDPQQIAAALLNDCAGWARVGLTAPVQRIREQAADELAATICHRLNASPPLDRNQLPLPL</sequence>
<dbReference type="Pfam" id="PF20561">
    <property type="entry name" value="DUF6771"/>
    <property type="match status" value="1"/>
</dbReference>
<name>A0A1H7Y208_9SPHN</name>
<evidence type="ECO:0000313" key="2">
    <source>
        <dbReference type="Proteomes" id="UP000199206"/>
    </source>
</evidence>